<evidence type="ECO:0000313" key="2">
    <source>
        <dbReference type="EMBL" id="RMC15060.1"/>
    </source>
</evidence>
<protein>
    <recommendedName>
        <fullName evidence="4">Rna-directed dna polymerase from mobile element jockey-like</fullName>
    </recommendedName>
</protein>
<dbReference type="PANTHER" id="PTHR33332">
    <property type="entry name" value="REVERSE TRANSCRIPTASE DOMAIN-CONTAINING PROTEIN"/>
    <property type="match status" value="1"/>
</dbReference>
<sequence>MHHHGLGACCLGSNFAEKTLPDGEEAEDGVSELGQSGEELRKGPIRERIEKEPINKGRPAFGNPRPLRQGQVWSKEDLHLVEENHARAHLSKCATMGPDGRHAWVLSVLADVTARPLLIVFETSWGLGEVPGEWKKADVTSIFKNGKEDDPGNCSPPKLRDTQHCEEPSSTLSGVPQAIIGSRVIKGLGQDRAGSRSSHNYLEDEYGKVSLEGRKEISDAKNLFLPLNQGIESLISKFVDDTKLGACVDLLEDRMVLQRDLEWLDGWAESNTMKFCKSKCRVLHFGRNNPLQRYRLGTVWLDSAQEERDLGALVTAAEHEPAVCPGGQEGQWHPGLDQEWCGQQEQGGHSSPVLGTGEATP</sequence>
<proteinExistence type="predicted"/>
<evidence type="ECO:0008006" key="4">
    <source>
        <dbReference type="Google" id="ProtNLM"/>
    </source>
</evidence>
<dbReference type="AlphaFoldDB" id="A0A3M0KWB3"/>
<evidence type="ECO:0000256" key="1">
    <source>
        <dbReference type="SAM" id="MobiDB-lite"/>
    </source>
</evidence>
<feature type="region of interest" description="Disordered" evidence="1">
    <location>
        <begin position="20"/>
        <end position="46"/>
    </location>
</feature>
<keyword evidence="3" id="KW-1185">Reference proteome</keyword>
<dbReference type="EMBL" id="QRBI01000104">
    <property type="protein sequence ID" value="RMC15060.1"/>
    <property type="molecule type" value="Genomic_DNA"/>
</dbReference>
<accession>A0A3M0KWB3</accession>
<organism evidence="2 3">
    <name type="scientific">Hirundo rustica rustica</name>
    <dbReference type="NCBI Taxonomy" id="333673"/>
    <lineage>
        <taxon>Eukaryota</taxon>
        <taxon>Metazoa</taxon>
        <taxon>Chordata</taxon>
        <taxon>Craniata</taxon>
        <taxon>Vertebrata</taxon>
        <taxon>Euteleostomi</taxon>
        <taxon>Archelosauria</taxon>
        <taxon>Archosauria</taxon>
        <taxon>Dinosauria</taxon>
        <taxon>Saurischia</taxon>
        <taxon>Theropoda</taxon>
        <taxon>Coelurosauria</taxon>
        <taxon>Aves</taxon>
        <taxon>Neognathae</taxon>
        <taxon>Neoaves</taxon>
        <taxon>Telluraves</taxon>
        <taxon>Australaves</taxon>
        <taxon>Passeriformes</taxon>
        <taxon>Sylvioidea</taxon>
        <taxon>Hirundinidae</taxon>
        <taxon>Hirundo</taxon>
    </lineage>
</organism>
<reference evidence="2 3" key="1">
    <citation type="submission" date="2018-07" db="EMBL/GenBank/DDBJ databases">
        <title>A high quality draft genome assembly of the barn swallow (H. rustica rustica).</title>
        <authorList>
            <person name="Formenti G."/>
            <person name="Chiara M."/>
            <person name="Poveda L."/>
            <person name="Francoijs K.-J."/>
            <person name="Bonisoli-Alquati A."/>
            <person name="Canova L."/>
            <person name="Gianfranceschi L."/>
            <person name="Horner D.S."/>
            <person name="Saino N."/>
        </authorList>
    </citation>
    <scope>NUCLEOTIDE SEQUENCE [LARGE SCALE GENOMIC DNA]</scope>
    <source>
        <strain evidence="2">Chelidonia</strain>
        <tissue evidence="2">Blood</tissue>
    </source>
</reference>
<dbReference type="Proteomes" id="UP000269221">
    <property type="component" value="Unassembled WGS sequence"/>
</dbReference>
<name>A0A3M0KWB3_HIRRU</name>
<dbReference type="OrthoDB" id="6138683at2759"/>
<evidence type="ECO:0000313" key="3">
    <source>
        <dbReference type="Proteomes" id="UP000269221"/>
    </source>
</evidence>
<gene>
    <name evidence="2" type="ORF">DUI87_07240</name>
</gene>
<comment type="caution">
    <text evidence="2">The sequence shown here is derived from an EMBL/GenBank/DDBJ whole genome shotgun (WGS) entry which is preliminary data.</text>
</comment>
<feature type="region of interest" description="Disordered" evidence="1">
    <location>
        <begin position="334"/>
        <end position="361"/>
    </location>
</feature>